<dbReference type="GO" id="GO:0005886">
    <property type="term" value="C:plasma membrane"/>
    <property type="evidence" value="ECO:0007669"/>
    <property type="project" value="UniProtKB-SubCell"/>
</dbReference>
<feature type="transmembrane region" description="Helical" evidence="1">
    <location>
        <begin position="21"/>
        <end position="45"/>
    </location>
</feature>
<evidence type="ECO:0000313" key="3">
    <source>
        <dbReference type="Proteomes" id="UP000182598"/>
    </source>
</evidence>
<reference evidence="3" key="1">
    <citation type="submission" date="2015-08" db="EMBL/GenBank/DDBJ databases">
        <authorList>
            <person name="Varghese N."/>
        </authorList>
    </citation>
    <scope>NUCLEOTIDE SEQUENCE [LARGE SCALE GENOMIC DNA]</scope>
    <source>
        <strain evidence="3">DSM 27808</strain>
    </source>
</reference>
<dbReference type="Proteomes" id="UP000182598">
    <property type="component" value="Unassembled WGS sequence"/>
</dbReference>
<keyword evidence="3" id="KW-1185">Reference proteome</keyword>
<proteinExistence type="predicted"/>
<dbReference type="RefSeq" id="WP_055439232.1">
    <property type="nucleotide sequence ID" value="NZ_CYHB01000004.1"/>
</dbReference>
<evidence type="ECO:0000256" key="1">
    <source>
        <dbReference type="SAM" id="Phobius"/>
    </source>
</evidence>
<dbReference type="OrthoDB" id="5486437at2"/>
<keyword evidence="1" id="KW-0472">Membrane</keyword>
<feature type="transmembrane region" description="Helical" evidence="1">
    <location>
        <begin position="267"/>
        <end position="287"/>
    </location>
</feature>
<feature type="transmembrane region" description="Helical" evidence="1">
    <location>
        <begin position="299"/>
        <end position="320"/>
    </location>
</feature>
<dbReference type="PANTHER" id="PTHR43471">
    <property type="entry name" value="ABC TRANSPORTER PERMEASE"/>
    <property type="match status" value="1"/>
</dbReference>
<dbReference type="PANTHER" id="PTHR43471:SF3">
    <property type="entry name" value="ABC TRANSPORTER PERMEASE PROTEIN NATB"/>
    <property type="match status" value="1"/>
</dbReference>
<protein>
    <submittedName>
        <fullName evidence="2">ABC-type Na+ efflux pump, permease component</fullName>
    </submittedName>
</protein>
<name>A0A0K6H773_9GAMM</name>
<keyword evidence="1" id="KW-0812">Transmembrane</keyword>
<feature type="transmembrane region" description="Helical" evidence="1">
    <location>
        <begin position="171"/>
        <end position="195"/>
    </location>
</feature>
<organism evidence="2 3">
    <name type="scientific">Pseudidiomarina woesei</name>
    <dbReference type="NCBI Taxonomy" id="1381080"/>
    <lineage>
        <taxon>Bacteria</taxon>
        <taxon>Pseudomonadati</taxon>
        <taxon>Pseudomonadota</taxon>
        <taxon>Gammaproteobacteria</taxon>
        <taxon>Alteromonadales</taxon>
        <taxon>Idiomarinaceae</taxon>
        <taxon>Pseudidiomarina</taxon>
    </lineage>
</organism>
<dbReference type="EMBL" id="CYHB01000004">
    <property type="protein sequence ID" value="CUA86680.1"/>
    <property type="molecule type" value="Genomic_DNA"/>
</dbReference>
<dbReference type="AlphaFoldDB" id="A0A0K6H773"/>
<sequence length="382" mass="42253">MTNPVKIVWRKELRDAIRDKRSVMAAMSYAFFGPLLMAVAFYVMISQLTDPSDVEIDIQGAEHAPALIEHLNSNGIVKREKAWAAGQQPITLEIDASWADDLAMAMPAKVTLTADFSATKQRGDINRIERAIEAYGSQIAYIRLQMRGLDPRVVKPIDLVKHDTATKGSRAAILMGSVLIFILLSVFFSGMNVAIDISAGERERNSLELLLSQPLNAHQLVLGKALAASCFAIFGGVLSVVLIPIIFRFLPLHNIGISLSLDWTMMVLIVLMLVPLALFATSLQLFVSFRAKSFKEAQTYISFLLMLPMLAVFGVEFARLKNPVLYYLPLTGQHQALLDIIKGESLHWLPMGISALATLLVSWLLIRFIGRMLASEKVVFGL</sequence>
<dbReference type="Pfam" id="PF12679">
    <property type="entry name" value="ABC2_membrane_2"/>
    <property type="match status" value="1"/>
</dbReference>
<keyword evidence="1" id="KW-1133">Transmembrane helix</keyword>
<dbReference type="GO" id="GO:0140359">
    <property type="term" value="F:ABC-type transporter activity"/>
    <property type="evidence" value="ECO:0007669"/>
    <property type="project" value="InterPro"/>
</dbReference>
<evidence type="ECO:0000313" key="2">
    <source>
        <dbReference type="EMBL" id="CUA86680.1"/>
    </source>
</evidence>
<feature type="transmembrane region" description="Helical" evidence="1">
    <location>
        <begin position="347"/>
        <end position="366"/>
    </location>
</feature>
<accession>A0A0K6H773</accession>
<gene>
    <name evidence="2" type="ORF">Ga0061064_1573</name>
</gene>
<feature type="transmembrane region" description="Helical" evidence="1">
    <location>
        <begin position="225"/>
        <end position="247"/>
    </location>
</feature>